<evidence type="ECO:0000256" key="2">
    <source>
        <dbReference type="ARBA" id="ARBA00022741"/>
    </source>
</evidence>
<dbReference type="SMART" id="SM00490">
    <property type="entry name" value="HELICc"/>
    <property type="match status" value="1"/>
</dbReference>
<dbReference type="GO" id="GO:0003676">
    <property type="term" value="F:nucleic acid binding"/>
    <property type="evidence" value="ECO:0007669"/>
    <property type="project" value="InterPro"/>
</dbReference>
<accession>A0A482W7G1</accession>
<evidence type="ECO:0000256" key="5">
    <source>
        <dbReference type="ARBA" id="ARBA00022840"/>
    </source>
</evidence>
<protein>
    <recommendedName>
        <fullName evidence="1">RNA helicase</fullName>
        <ecNumber evidence="1">3.6.4.13</ecNumber>
    </recommendedName>
</protein>
<evidence type="ECO:0000256" key="4">
    <source>
        <dbReference type="ARBA" id="ARBA00022806"/>
    </source>
</evidence>
<evidence type="ECO:0000259" key="10">
    <source>
        <dbReference type="PROSITE" id="PS51195"/>
    </source>
</evidence>
<name>A0A482W7G1_ASBVE</name>
<dbReference type="PROSITE" id="PS51194">
    <property type="entry name" value="HELICASE_CTER"/>
    <property type="match status" value="1"/>
</dbReference>
<dbReference type="EMBL" id="QDEB01020331">
    <property type="protein sequence ID" value="RZC41082.1"/>
    <property type="molecule type" value="Genomic_DNA"/>
</dbReference>
<feature type="short sequence motif" description="Q motif" evidence="6">
    <location>
        <begin position="24"/>
        <end position="52"/>
    </location>
</feature>
<dbReference type="Pfam" id="PF00270">
    <property type="entry name" value="DEAD"/>
    <property type="match status" value="1"/>
</dbReference>
<keyword evidence="12" id="KW-1185">Reference proteome</keyword>
<gene>
    <name evidence="11" type="ORF">BDFB_006790</name>
</gene>
<evidence type="ECO:0000256" key="7">
    <source>
        <dbReference type="RuleBase" id="RU000492"/>
    </source>
</evidence>
<dbReference type="EC" id="3.6.4.13" evidence="1"/>
<comment type="caution">
    <text evidence="11">The sequence shown here is derived from an EMBL/GenBank/DDBJ whole genome shotgun (WGS) entry which is preliminary data.</text>
</comment>
<dbReference type="GO" id="GO:0003724">
    <property type="term" value="F:RNA helicase activity"/>
    <property type="evidence" value="ECO:0007669"/>
    <property type="project" value="UniProtKB-EC"/>
</dbReference>
<evidence type="ECO:0000259" key="9">
    <source>
        <dbReference type="PROSITE" id="PS51194"/>
    </source>
</evidence>
<keyword evidence="5 7" id="KW-0067">ATP-binding</keyword>
<dbReference type="SMART" id="SM00487">
    <property type="entry name" value="DEXDc"/>
    <property type="match status" value="1"/>
</dbReference>
<dbReference type="CDD" id="cd17943">
    <property type="entry name" value="DEADc_DDX20"/>
    <property type="match status" value="1"/>
</dbReference>
<keyword evidence="2 7" id="KW-0547">Nucleotide-binding</keyword>
<evidence type="ECO:0000313" key="12">
    <source>
        <dbReference type="Proteomes" id="UP000292052"/>
    </source>
</evidence>
<organism evidence="11 12">
    <name type="scientific">Asbolus verrucosus</name>
    <name type="common">Desert ironclad beetle</name>
    <dbReference type="NCBI Taxonomy" id="1661398"/>
    <lineage>
        <taxon>Eukaryota</taxon>
        <taxon>Metazoa</taxon>
        <taxon>Ecdysozoa</taxon>
        <taxon>Arthropoda</taxon>
        <taxon>Hexapoda</taxon>
        <taxon>Insecta</taxon>
        <taxon>Pterygota</taxon>
        <taxon>Neoptera</taxon>
        <taxon>Endopterygota</taxon>
        <taxon>Coleoptera</taxon>
        <taxon>Polyphaga</taxon>
        <taxon>Cucujiformia</taxon>
        <taxon>Tenebrionidae</taxon>
        <taxon>Pimeliinae</taxon>
        <taxon>Asbolus</taxon>
    </lineage>
</organism>
<dbReference type="GO" id="GO:0016787">
    <property type="term" value="F:hydrolase activity"/>
    <property type="evidence" value="ECO:0007669"/>
    <property type="project" value="UniProtKB-KW"/>
</dbReference>
<reference evidence="11 12" key="1">
    <citation type="submission" date="2017-03" db="EMBL/GenBank/DDBJ databases">
        <title>Genome of the blue death feigning beetle - Asbolus verrucosus.</title>
        <authorList>
            <person name="Rider S.D."/>
        </authorList>
    </citation>
    <scope>NUCLEOTIDE SEQUENCE [LARGE SCALE GENOMIC DNA]</scope>
    <source>
        <strain evidence="11">Butters</strain>
        <tissue evidence="11">Head and leg muscle</tissue>
    </source>
</reference>
<evidence type="ECO:0000256" key="6">
    <source>
        <dbReference type="PROSITE-ProRule" id="PRU00552"/>
    </source>
</evidence>
<evidence type="ECO:0000259" key="8">
    <source>
        <dbReference type="PROSITE" id="PS51192"/>
    </source>
</evidence>
<dbReference type="AlphaFoldDB" id="A0A482W7G1"/>
<dbReference type="PROSITE" id="PS51192">
    <property type="entry name" value="HELICASE_ATP_BIND_1"/>
    <property type="match status" value="1"/>
</dbReference>
<dbReference type="GO" id="GO:0005524">
    <property type="term" value="F:ATP binding"/>
    <property type="evidence" value="ECO:0007669"/>
    <property type="project" value="UniProtKB-KW"/>
</dbReference>
<dbReference type="GO" id="GO:0010468">
    <property type="term" value="P:regulation of gene expression"/>
    <property type="evidence" value="ECO:0007669"/>
    <property type="project" value="UniProtKB-ARBA"/>
</dbReference>
<evidence type="ECO:0000256" key="1">
    <source>
        <dbReference type="ARBA" id="ARBA00012552"/>
    </source>
</evidence>
<dbReference type="OrthoDB" id="434041at2759"/>
<dbReference type="PANTHER" id="PTHR47958">
    <property type="entry name" value="ATP-DEPENDENT RNA HELICASE DBP3"/>
    <property type="match status" value="1"/>
</dbReference>
<dbReference type="InterPro" id="IPR014014">
    <property type="entry name" value="RNA_helicase_DEAD_Q_motif"/>
</dbReference>
<feature type="domain" description="Helicase C-terminal" evidence="9">
    <location>
        <begin position="279"/>
        <end position="427"/>
    </location>
</feature>
<dbReference type="Pfam" id="PF00271">
    <property type="entry name" value="Helicase_C"/>
    <property type="match status" value="1"/>
</dbReference>
<comment type="similarity">
    <text evidence="7">Belongs to the DEAD box helicase family.</text>
</comment>
<evidence type="ECO:0000256" key="3">
    <source>
        <dbReference type="ARBA" id="ARBA00022801"/>
    </source>
</evidence>
<keyword evidence="4 7" id="KW-0347">Helicase</keyword>
<sequence>MHSIIAHDLAEKPRTKDVILEESVNFTSLLLPNHVLKGLTECGFRKPSPIQFKAIPLGRCGFGNKIITKVNMLTINTTFADLIVKSKSGTGKTLVFSTVALETVIVARNQLQVLILVPTREIAVQIQDVIRGIGCFVDGLMVESFIGGLPVEEDVKKAKQCHIAVGAPGRVKHLISLGALSTEFVRLFVLDEADKLMETSFQGDINEIYNSLPQRKQLIASSATYPQELDTFLTNYMLSPTHVSSENETPILLGLKQFVAVIKTSNPNVVQLMKSKNEKLLEIFSKISFTQCLVFSNYQTRAESISNYLNQKGWNSTFISAAQSQTKRLEAVNNLKEFKNRILLSTDLTSRGIDAPNVDLVINYDIPQDAVTYLHRMGRAGRYGSSGICINLALDGDELKQLQTILGMIGATNVSISILPLLNEKSIDLWQQDVNIFEQICGIVPSNTLNKFSENIKNEVMAIKQVKRDTVNSIEEYLSLLKAVETQESNWNSVEEILNFHENNTDEHPKTNEMSKRTDEKEIIEDIFKLGYECAVGKERKNWFDCLPQEELLSFRDLCKDDIVISSDSDEQEDEEEQDYEMENFIEEENEVKGEESFQNQDGSLQWVPVVHTENSSDLQSEHFTKCYEDCSNVLWQNGLTFETVEEFDDWYYHWQEELHSVRTYVQQNIYVEEMSKYQQNRLTHK</sequence>
<dbReference type="InterPro" id="IPR001650">
    <property type="entry name" value="Helicase_C-like"/>
</dbReference>
<dbReference type="PROSITE" id="PS00039">
    <property type="entry name" value="DEAD_ATP_HELICASE"/>
    <property type="match status" value="1"/>
</dbReference>
<dbReference type="Proteomes" id="UP000292052">
    <property type="component" value="Unassembled WGS sequence"/>
</dbReference>
<dbReference type="CDD" id="cd18787">
    <property type="entry name" value="SF2_C_DEAD"/>
    <property type="match status" value="1"/>
</dbReference>
<dbReference type="Gene3D" id="3.40.50.300">
    <property type="entry name" value="P-loop containing nucleotide triphosphate hydrolases"/>
    <property type="match status" value="2"/>
</dbReference>
<keyword evidence="3 7" id="KW-0378">Hydrolase</keyword>
<dbReference type="PROSITE" id="PS51195">
    <property type="entry name" value="Q_MOTIF"/>
    <property type="match status" value="1"/>
</dbReference>
<evidence type="ECO:0000313" key="11">
    <source>
        <dbReference type="EMBL" id="RZC41082.1"/>
    </source>
</evidence>
<proteinExistence type="inferred from homology"/>
<dbReference type="InterPro" id="IPR011545">
    <property type="entry name" value="DEAD/DEAH_box_helicase_dom"/>
</dbReference>
<dbReference type="SUPFAM" id="SSF52540">
    <property type="entry name" value="P-loop containing nucleoside triphosphate hydrolases"/>
    <property type="match status" value="1"/>
</dbReference>
<dbReference type="InterPro" id="IPR014001">
    <property type="entry name" value="Helicase_ATP-bd"/>
</dbReference>
<feature type="domain" description="DEAD-box RNA helicase Q" evidence="10">
    <location>
        <begin position="24"/>
        <end position="52"/>
    </location>
</feature>
<dbReference type="STRING" id="1661398.A0A482W7G1"/>
<dbReference type="InterPro" id="IPR027417">
    <property type="entry name" value="P-loop_NTPase"/>
</dbReference>
<feature type="domain" description="Helicase ATP-binding" evidence="8">
    <location>
        <begin position="73"/>
        <end position="243"/>
    </location>
</feature>
<dbReference type="InterPro" id="IPR000629">
    <property type="entry name" value="RNA-helicase_DEAD-box_CS"/>
</dbReference>